<evidence type="ECO:0000313" key="1">
    <source>
        <dbReference type="EMBL" id="QDU99122.1"/>
    </source>
</evidence>
<dbReference type="KEGG" id="lcre:Pla8534_70330"/>
<dbReference type="AlphaFoldDB" id="A0A518E4W1"/>
<gene>
    <name evidence="1" type="ORF">Pla8534_70330</name>
</gene>
<dbReference type="EMBL" id="CP036433">
    <property type="protein sequence ID" value="QDU99122.1"/>
    <property type="molecule type" value="Genomic_DNA"/>
</dbReference>
<accession>A0A518E4W1</accession>
<sequence length="52" mass="5927">MFLVEVARGDVLDEDIVLEFATDKKWSWKATMDEIPSVVRGVANSVVESMRR</sequence>
<evidence type="ECO:0000313" key="2">
    <source>
        <dbReference type="Proteomes" id="UP000317648"/>
    </source>
</evidence>
<protein>
    <submittedName>
        <fullName evidence="1">Uncharacterized protein</fullName>
    </submittedName>
</protein>
<dbReference type="Proteomes" id="UP000317648">
    <property type="component" value="Chromosome"/>
</dbReference>
<organism evidence="1 2">
    <name type="scientific">Lignipirellula cremea</name>
    <dbReference type="NCBI Taxonomy" id="2528010"/>
    <lineage>
        <taxon>Bacteria</taxon>
        <taxon>Pseudomonadati</taxon>
        <taxon>Planctomycetota</taxon>
        <taxon>Planctomycetia</taxon>
        <taxon>Pirellulales</taxon>
        <taxon>Pirellulaceae</taxon>
        <taxon>Lignipirellula</taxon>
    </lineage>
</organism>
<proteinExistence type="predicted"/>
<keyword evidence="2" id="KW-1185">Reference proteome</keyword>
<name>A0A518E4W1_9BACT</name>
<reference evidence="1 2" key="1">
    <citation type="submission" date="2019-02" db="EMBL/GenBank/DDBJ databases">
        <title>Deep-cultivation of Planctomycetes and their phenomic and genomic characterization uncovers novel biology.</title>
        <authorList>
            <person name="Wiegand S."/>
            <person name="Jogler M."/>
            <person name="Boedeker C."/>
            <person name="Pinto D."/>
            <person name="Vollmers J."/>
            <person name="Rivas-Marin E."/>
            <person name="Kohn T."/>
            <person name="Peeters S.H."/>
            <person name="Heuer A."/>
            <person name="Rast P."/>
            <person name="Oberbeckmann S."/>
            <person name="Bunk B."/>
            <person name="Jeske O."/>
            <person name="Meyerdierks A."/>
            <person name="Storesund J.E."/>
            <person name="Kallscheuer N."/>
            <person name="Luecker S."/>
            <person name="Lage O.M."/>
            <person name="Pohl T."/>
            <person name="Merkel B.J."/>
            <person name="Hornburger P."/>
            <person name="Mueller R.-W."/>
            <person name="Bruemmer F."/>
            <person name="Labrenz M."/>
            <person name="Spormann A.M."/>
            <person name="Op den Camp H."/>
            <person name="Overmann J."/>
            <person name="Amann R."/>
            <person name="Jetten M.S.M."/>
            <person name="Mascher T."/>
            <person name="Medema M.H."/>
            <person name="Devos D.P."/>
            <person name="Kaster A.-K."/>
            <person name="Ovreas L."/>
            <person name="Rohde M."/>
            <person name="Galperin M.Y."/>
            <person name="Jogler C."/>
        </authorList>
    </citation>
    <scope>NUCLEOTIDE SEQUENCE [LARGE SCALE GENOMIC DNA]</scope>
    <source>
        <strain evidence="1 2">Pla85_3_4</strain>
    </source>
</reference>